<proteinExistence type="predicted"/>
<evidence type="ECO:0000313" key="2">
    <source>
        <dbReference type="Proteomes" id="UP000054770"/>
    </source>
</evidence>
<gene>
    <name evidence="1" type="ORF">AWB68_04945</name>
</gene>
<accession>A0A158K6A3</accession>
<organism evidence="1 2">
    <name type="scientific">Caballeronia choica</name>
    <dbReference type="NCBI Taxonomy" id="326476"/>
    <lineage>
        <taxon>Bacteria</taxon>
        <taxon>Pseudomonadati</taxon>
        <taxon>Pseudomonadota</taxon>
        <taxon>Betaproteobacteria</taxon>
        <taxon>Burkholderiales</taxon>
        <taxon>Burkholderiaceae</taxon>
        <taxon>Caballeronia</taxon>
    </lineage>
</organism>
<keyword evidence="2" id="KW-1185">Reference proteome</keyword>
<name>A0A158K6A3_9BURK</name>
<sequence>MCFDTEQVTATTIEKCATDPVSPYRVADDYLEMIGWLLLAFYAWARTLRLVARASGDVAFYVDKRVRGRYFFGFKVAEFSYRNNS</sequence>
<dbReference type="Proteomes" id="UP000054770">
    <property type="component" value="Unassembled WGS sequence"/>
</dbReference>
<reference evidence="1" key="1">
    <citation type="submission" date="2016-01" db="EMBL/GenBank/DDBJ databases">
        <authorList>
            <person name="Peeters C."/>
        </authorList>
    </citation>
    <scope>NUCLEOTIDE SEQUENCE [LARGE SCALE GENOMIC DNA]</scope>
    <source>
        <strain evidence="1">LMG 22940</strain>
    </source>
</reference>
<evidence type="ECO:0000313" key="1">
    <source>
        <dbReference type="EMBL" id="SAL76279.1"/>
    </source>
</evidence>
<dbReference type="RefSeq" id="WP_087647007.1">
    <property type="nucleotide sequence ID" value="NZ_FCON02000065.1"/>
</dbReference>
<dbReference type="EMBL" id="FCON02000065">
    <property type="protein sequence ID" value="SAL76279.1"/>
    <property type="molecule type" value="Genomic_DNA"/>
</dbReference>
<comment type="caution">
    <text evidence="1">The sequence shown here is derived from an EMBL/GenBank/DDBJ whole genome shotgun (WGS) entry which is preliminary data.</text>
</comment>
<dbReference type="AlphaFoldDB" id="A0A158K6A3"/>
<protein>
    <submittedName>
        <fullName evidence="1">Acyl-CoA dehydrogenase</fullName>
    </submittedName>
</protein>